<evidence type="ECO:0000256" key="4">
    <source>
        <dbReference type="ARBA" id="ARBA00022475"/>
    </source>
</evidence>
<evidence type="ECO:0000256" key="15">
    <source>
        <dbReference type="ARBA" id="ARBA00023065"/>
    </source>
</evidence>
<evidence type="ECO:0000256" key="5">
    <source>
        <dbReference type="ARBA" id="ARBA00022692"/>
    </source>
</evidence>
<organism evidence="19 20">
    <name type="scientific">Desulfotalea psychrophila (strain LSv54 / DSM 12343)</name>
    <dbReference type="NCBI Taxonomy" id="177439"/>
    <lineage>
        <taxon>Bacteria</taxon>
        <taxon>Pseudomonadati</taxon>
        <taxon>Thermodesulfobacteriota</taxon>
        <taxon>Desulfobulbia</taxon>
        <taxon>Desulfobulbales</taxon>
        <taxon>Desulfocapsaceae</taxon>
        <taxon>Desulfotalea</taxon>
    </lineage>
</organism>
<evidence type="ECO:0000256" key="6">
    <source>
        <dbReference type="ARBA" id="ARBA00022723"/>
    </source>
</evidence>
<dbReference type="InterPro" id="IPR008250">
    <property type="entry name" value="ATPase_P-typ_transduc_dom_A_sf"/>
</dbReference>
<dbReference type="SFLD" id="SFLDG00002">
    <property type="entry name" value="C1.7:_P-type_atpase_like"/>
    <property type="match status" value="1"/>
</dbReference>
<comment type="similarity">
    <text evidence="2 17">Belongs to the cation transport ATPase (P-type) (TC 3.A.3) family. Type IB subfamily.</text>
</comment>
<proteinExistence type="inferred from homology"/>
<dbReference type="InterPro" id="IPR023299">
    <property type="entry name" value="ATPase_P-typ_cyto_dom_N"/>
</dbReference>
<dbReference type="FunFam" id="2.70.150.10:FF:000020">
    <property type="entry name" value="Copper-exporting P-type ATPase A"/>
    <property type="match status" value="1"/>
</dbReference>
<dbReference type="PROSITE" id="PS00154">
    <property type="entry name" value="ATPASE_E1_E2"/>
    <property type="match status" value="1"/>
</dbReference>
<keyword evidence="12" id="KW-1278">Translocase</keyword>
<feature type="transmembrane region" description="Helical" evidence="17">
    <location>
        <begin position="196"/>
        <end position="214"/>
    </location>
</feature>
<evidence type="ECO:0000256" key="10">
    <source>
        <dbReference type="ARBA" id="ARBA00022840"/>
    </source>
</evidence>
<evidence type="ECO:0000313" key="20">
    <source>
        <dbReference type="Proteomes" id="UP000000602"/>
    </source>
</evidence>
<feature type="transmembrane region" description="Helical" evidence="17">
    <location>
        <begin position="763"/>
        <end position="786"/>
    </location>
</feature>
<dbReference type="AlphaFoldDB" id="Q6AN74"/>
<dbReference type="NCBIfam" id="TIGR01494">
    <property type="entry name" value="ATPase_P-type"/>
    <property type="match status" value="1"/>
</dbReference>
<dbReference type="SUPFAM" id="SSF56784">
    <property type="entry name" value="HAD-like"/>
    <property type="match status" value="1"/>
</dbReference>
<dbReference type="InterPro" id="IPR006121">
    <property type="entry name" value="HMA_dom"/>
</dbReference>
<dbReference type="Gene3D" id="3.40.50.1000">
    <property type="entry name" value="HAD superfamily/HAD-like"/>
    <property type="match status" value="1"/>
</dbReference>
<keyword evidence="5 17" id="KW-0812">Transmembrane</keyword>
<keyword evidence="20" id="KW-1185">Reference proteome</keyword>
<keyword evidence="16 17" id="KW-0472">Membrane</keyword>
<dbReference type="GO" id="GO:0005507">
    <property type="term" value="F:copper ion binding"/>
    <property type="evidence" value="ECO:0007669"/>
    <property type="project" value="InterPro"/>
</dbReference>
<evidence type="ECO:0000256" key="12">
    <source>
        <dbReference type="ARBA" id="ARBA00022967"/>
    </source>
</evidence>
<dbReference type="Pfam" id="PF00403">
    <property type="entry name" value="HMA"/>
    <property type="match status" value="2"/>
</dbReference>
<name>Q6AN74_DESPS</name>
<protein>
    <submittedName>
        <fullName evidence="19">Probable heavy-metal transporting ATPase</fullName>
    </submittedName>
</protein>
<keyword evidence="15" id="KW-0406">Ion transport</keyword>
<dbReference type="SFLD" id="SFLDS00003">
    <property type="entry name" value="Haloacid_Dehalogenase"/>
    <property type="match status" value="1"/>
</dbReference>
<keyword evidence="9" id="KW-0187">Copper transport</keyword>
<dbReference type="SUPFAM" id="SSF55008">
    <property type="entry name" value="HMA, heavy metal-associated domain"/>
    <property type="match status" value="2"/>
</dbReference>
<keyword evidence="4 17" id="KW-1003">Cell membrane</keyword>
<dbReference type="InterPro" id="IPR017969">
    <property type="entry name" value="Heavy-metal-associated_CS"/>
</dbReference>
<dbReference type="PANTHER" id="PTHR43520:SF8">
    <property type="entry name" value="P-TYPE CU(+) TRANSPORTER"/>
    <property type="match status" value="1"/>
</dbReference>
<dbReference type="SFLD" id="SFLDF00027">
    <property type="entry name" value="p-type_atpase"/>
    <property type="match status" value="1"/>
</dbReference>
<dbReference type="EMBL" id="CR522870">
    <property type="protein sequence ID" value="CAG36200.1"/>
    <property type="molecule type" value="Genomic_DNA"/>
</dbReference>
<dbReference type="InterPro" id="IPR023298">
    <property type="entry name" value="ATPase_P-typ_TM_dom_sf"/>
</dbReference>
<keyword evidence="11" id="KW-0460">Magnesium</keyword>
<keyword evidence="10 17" id="KW-0067">ATP-binding</keyword>
<reference evidence="20" key="1">
    <citation type="journal article" date="2004" name="Environ. Microbiol.">
        <title>The genome of Desulfotalea psychrophila, a sulfate-reducing bacterium from permanently cold Arctic sediments.</title>
        <authorList>
            <person name="Rabus R."/>
            <person name="Ruepp A."/>
            <person name="Frickey T."/>
            <person name="Rattei T."/>
            <person name="Fartmann B."/>
            <person name="Stark M."/>
            <person name="Bauer M."/>
            <person name="Zibat A."/>
            <person name="Lombardot T."/>
            <person name="Becker I."/>
            <person name="Amann J."/>
            <person name="Gellner K."/>
            <person name="Teeling H."/>
            <person name="Leuschner W.D."/>
            <person name="Gloeckner F.-O."/>
            <person name="Lupas A.N."/>
            <person name="Amann R."/>
            <person name="Klenk H.-P."/>
        </authorList>
    </citation>
    <scope>NUCLEOTIDE SEQUENCE [LARGE SCALE GENOMIC DNA]</scope>
    <source>
        <strain evidence="20">DSM 12343 / LSv54</strain>
    </source>
</reference>
<evidence type="ECO:0000259" key="18">
    <source>
        <dbReference type="PROSITE" id="PS50846"/>
    </source>
</evidence>
<dbReference type="NCBIfam" id="TIGR01525">
    <property type="entry name" value="ATPase-IB_hvy"/>
    <property type="match status" value="1"/>
</dbReference>
<feature type="transmembrane region" description="Helical" evidence="17">
    <location>
        <begin position="450"/>
        <end position="470"/>
    </location>
</feature>
<dbReference type="HOGENOM" id="CLU_001771_0_3_7"/>
<dbReference type="NCBIfam" id="TIGR00003">
    <property type="entry name" value="copper ion binding protein"/>
    <property type="match status" value="1"/>
</dbReference>
<feature type="transmembrane region" description="Helical" evidence="17">
    <location>
        <begin position="163"/>
        <end position="184"/>
    </location>
</feature>
<gene>
    <name evidence="19" type="ordered locus">DP1471</name>
</gene>
<dbReference type="RefSeq" id="WP_011188712.1">
    <property type="nucleotide sequence ID" value="NC_006138.1"/>
</dbReference>
<accession>Q6AN74</accession>
<feature type="transmembrane region" description="Helical" evidence="17">
    <location>
        <begin position="235"/>
        <end position="255"/>
    </location>
</feature>
<evidence type="ECO:0000256" key="17">
    <source>
        <dbReference type="RuleBase" id="RU362081"/>
    </source>
</evidence>
<dbReference type="InterPro" id="IPR001757">
    <property type="entry name" value="P_typ_ATPase"/>
</dbReference>
<keyword evidence="13 17" id="KW-1133">Transmembrane helix</keyword>
<dbReference type="Pfam" id="PF00122">
    <property type="entry name" value="E1-E2_ATPase"/>
    <property type="match status" value="1"/>
</dbReference>
<dbReference type="PANTHER" id="PTHR43520">
    <property type="entry name" value="ATP7, ISOFORM B"/>
    <property type="match status" value="1"/>
</dbReference>
<evidence type="ECO:0000256" key="16">
    <source>
        <dbReference type="ARBA" id="ARBA00023136"/>
    </source>
</evidence>
<dbReference type="InterPro" id="IPR036412">
    <property type="entry name" value="HAD-like_sf"/>
</dbReference>
<dbReference type="GO" id="GO:0043682">
    <property type="term" value="F:P-type divalent copper transporter activity"/>
    <property type="evidence" value="ECO:0007669"/>
    <property type="project" value="TreeGrafter"/>
</dbReference>
<dbReference type="InterPro" id="IPR044492">
    <property type="entry name" value="P_typ_ATPase_HD_dom"/>
</dbReference>
<dbReference type="InterPro" id="IPR006122">
    <property type="entry name" value="HMA_Cu_ion-bd"/>
</dbReference>
<dbReference type="PROSITE" id="PS01229">
    <property type="entry name" value="COF_2"/>
    <property type="match status" value="1"/>
</dbReference>
<dbReference type="SUPFAM" id="SSF81665">
    <property type="entry name" value="Calcium ATPase, transmembrane domain M"/>
    <property type="match status" value="1"/>
</dbReference>
<dbReference type="GO" id="GO:0055070">
    <property type="term" value="P:copper ion homeostasis"/>
    <property type="evidence" value="ECO:0007669"/>
    <property type="project" value="TreeGrafter"/>
</dbReference>
<evidence type="ECO:0000256" key="1">
    <source>
        <dbReference type="ARBA" id="ARBA00004651"/>
    </source>
</evidence>
<evidence type="ECO:0000256" key="7">
    <source>
        <dbReference type="ARBA" id="ARBA00022737"/>
    </source>
</evidence>
<keyword evidence="14" id="KW-0186">Copper</keyword>
<dbReference type="SUPFAM" id="SSF81653">
    <property type="entry name" value="Calcium ATPase, transduction domain A"/>
    <property type="match status" value="1"/>
</dbReference>
<dbReference type="InterPro" id="IPR027256">
    <property type="entry name" value="P-typ_ATPase_IB"/>
</dbReference>
<evidence type="ECO:0000256" key="9">
    <source>
        <dbReference type="ARBA" id="ARBA00022796"/>
    </source>
</evidence>
<dbReference type="PRINTS" id="PR00119">
    <property type="entry name" value="CATATPASE"/>
</dbReference>
<dbReference type="CDD" id="cd00371">
    <property type="entry name" value="HMA"/>
    <property type="match status" value="2"/>
</dbReference>
<dbReference type="Proteomes" id="UP000000602">
    <property type="component" value="Chromosome"/>
</dbReference>
<dbReference type="eggNOG" id="COG2217">
    <property type="taxonomic scope" value="Bacteria"/>
</dbReference>
<evidence type="ECO:0000256" key="8">
    <source>
        <dbReference type="ARBA" id="ARBA00022741"/>
    </source>
</evidence>
<evidence type="ECO:0000313" key="19">
    <source>
        <dbReference type="EMBL" id="CAG36200.1"/>
    </source>
</evidence>
<dbReference type="InterPro" id="IPR018303">
    <property type="entry name" value="ATPase_P-typ_P_site"/>
</dbReference>
<evidence type="ECO:0000256" key="2">
    <source>
        <dbReference type="ARBA" id="ARBA00006024"/>
    </source>
</evidence>
<dbReference type="CDD" id="cd02094">
    <property type="entry name" value="P-type_ATPase_Cu-like"/>
    <property type="match status" value="1"/>
</dbReference>
<dbReference type="STRING" id="177439.DP1471"/>
<dbReference type="PROSITE" id="PS01047">
    <property type="entry name" value="HMA_1"/>
    <property type="match status" value="2"/>
</dbReference>
<dbReference type="Gene3D" id="3.40.1110.10">
    <property type="entry name" value="Calcium-transporting ATPase, cytoplasmic domain N"/>
    <property type="match status" value="1"/>
</dbReference>
<dbReference type="InterPro" id="IPR036163">
    <property type="entry name" value="HMA_dom_sf"/>
</dbReference>
<dbReference type="PROSITE" id="PS50846">
    <property type="entry name" value="HMA_2"/>
    <property type="match status" value="2"/>
</dbReference>
<feature type="transmembrane region" description="Helical" evidence="17">
    <location>
        <begin position="792"/>
        <end position="810"/>
    </location>
</feature>
<evidence type="ECO:0000256" key="13">
    <source>
        <dbReference type="ARBA" id="ARBA00022989"/>
    </source>
</evidence>
<dbReference type="PRINTS" id="PR00120">
    <property type="entry name" value="HATPASE"/>
</dbReference>
<dbReference type="NCBIfam" id="TIGR01511">
    <property type="entry name" value="ATPase-IB1_Cu"/>
    <property type="match status" value="1"/>
</dbReference>
<evidence type="ECO:0000256" key="11">
    <source>
        <dbReference type="ARBA" id="ARBA00022842"/>
    </source>
</evidence>
<evidence type="ECO:0000256" key="14">
    <source>
        <dbReference type="ARBA" id="ARBA00023008"/>
    </source>
</evidence>
<evidence type="ECO:0000256" key="3">
    <source>
        <dbReference type="ARBA" id="ARBA00022448"/>
    </source>
</evidence>
<dbReference type="Gene3D" id="2.70.150.10">
    <property type="entry name" value="Calcium-transporting ATPase, cytoplasmic transduction domain A"/>
    <property type="match status" value="1"/>
</dbReference>
<feature type="domain" description="HMA" evidence="18">
    <location>
        <begin position="73"/>
        <end position="136"/>
    </location>
</feature>
<dbReference type="Gene3D" id="3.30.70.100">
    <property type="match status" value="2"/>
</dbReference>
<dbReference type="Pfam" id="PF00702">
    <property type="entry name" value="Hydrolase"/>
    <property type="match status" value="1"/>
</dbReference>
<sequence>MAKYSIVGMHCAACSSRIERALAKVEGVCRAEVNLADESVELEFDERISIKDIGDRLKGLGFELVIPSSVVGKDYQFRITGMHCAACSSRIERVLAQTPGVLAVEVNLPAETAHIQATTSVRRIKAAVAKLGFGAELVSDLVAEDQLRQERGRKALADQKHSLLLMIFFALPLLYVTMGEMIGLPLPLALAPEHSPAIYASLQFFLALPIVYLGRRFYLRGIPALLRGGPNMDSLIAIGTGAAFIYSCANLLGILLGQDAQVRVMDLYFESGAVLLTLVSLGKFLEAGAKYKTGGAINALIKLTPKTARLIDSDGSHQEIALEEIEVGDLLLVRPGERLPVDGRVVSGAGSVDESMLTGESMSVTKREGDPVFGGTLNATGALQIETEQTGAGTVLAGIIAMVQRAQGSKPPIAALADKISLYFVPAVLVIAFITAGLWFFVGAVPLHEALRYFIAVLVIACPCAMGLATPTSIMVGTGRGAQLGVLIRNGEALQRAEKVDLVAFDKTGTITYGRQRLVKIINRSSMPEQEILSLAASIEKNSEHSLAQAIVLAAEEASAPLLPVQDFQAVVGHGVEARAGGLSLRFGNIQYMEGSGVTGLPEAEEMNRFACLGQTVLYFAIDESLAALFIVEDSLREEVPALIKDLTRMKVLSVMLTGDQKITAKAIAVQAGIGKVVAEILPDEKAVRVERLRKNGHCVAMVGDGINDAPALASADVGVVMGAGTDVAIEAADIVLMGNRIEHIVTAIGLSRAVMRNIRQNLFWAFIFNIIGIPVAAGILVPFGGPSLNPMLAGTAMALSSVTVVSNALRLRRYK</sequence>
<feature type="transmembrane region" description="Helical" evidence="17">
    <location>
        <begin position="420"/>
        <end position="444"/>
    </location>
</feature>
<dbReference type="GO" id="GO:0005886">
    <property type="term" value="C:plasma membrane"/>
    <property type="evidence" value="ECO:0007669"/>
    <property type="project" value="UniProtKB-SubCell"/>
</dbReference>
<feature type="domain" description="HMA" evidence="18">
    <location>
        <begin position="1"/>
        <end position="65"/>
    </location>
</feature>
<keyword evidence="8 17" id="KW-0547">Nucleotide-binding</keyword>
<dbReference type="InterPro" id="IPR023214">
    <property type="entry name" value="HAD_sf"/>
</dbReference>
<dbReference type="FunFam" id="3.30.70.100:FF:000001">
    <property type="entry name" value="ATPase copper transporting beta"/>
    <property type="match status" value="1"/>
</dbReference>
<dbReference type="GO" id="GO:0005524">
    <property type="term" value="F:ATP binding"/>
    <property type="evidence" value="ECO:0007669"/>
    <property type="project" value="UniProtKB-UniRule"/>
</dbReference>
<comment type="subcellular location">
    <subcellularLocation>
        <location evidence="1">Cell membrane</location>
        <topology evidence="1">Multi-pass membrane protein</topology>
    </subcellularLocation>
</comment>
<keyword evidence="7" id="KW-0677">Repeat</keyword>
<dbReference type="GO" id="GO:0016887">
    <property type="term" value="F:ATP hydrolysis activity"/>
    <property type="evidence" value="ECO:0007669"/>
    <property type="project" value="InterPro"/>
</dbReference>
<dbReference type="KEGG" id="dps:DP1471"/>
<feature type="transmembrane region" description="Helical" evidence="17">
    <location>
        <begin position="267"/>
        <end position="285"/>
    </location>
</feature>
<dbReference type="GO" id="GO:0060003">
    <property type="term" value="P:copper ion export"/>
    <property type="evidence" value="ECO:0007669"/>
    <property type="project" value="UniProtKB-ARBA"/>
</dbReference>
<keyword evidence="6 17" id="KW-0479">Metal-binding</keyword>
<keyword evidence="3" id="KW-0813">Transport</keyword>
<dbReference type="InterPro" id="IPR059000">
    <property type="entry name" value="ATPase_P-type_domA"/>
</dbReference>